<proteinExistence type="inferred from homology"/>
<dbReference type="InterPro" id="IPR027417">
    <property type="entry name" value="P-loop_NTPase"/>
</dbReference>
<evidence type="ECO:0000259" key="10">
    <source>
        <dbReference type="Pfam" id="PF23247"/>
    </source>
</evidence>
<evidence type="ECO:0000256" key="8">
    <source>
        <dbReference type="SAM" id="MobiDB-lite"/>
    </source>
</evidence>
<dbReference type="Proteomes" id="UP001058974">
    <property type="component" value="Chromosome 2"/>
</dbReference>
<evidence type="ECO:0000256" key="2">
    <source>
        <dbReference type="ARBA" id="ARBA00022614"/>
    </source>
</evidence>
<organism evidence="11 12">
    <name type="scientific">Pisum sativum</name>
    <name type="common">Garden pea</name>
    <name type="synonym">Lathyrus oleraceus</name>
    <dbReference type="NCBI Taxonomy" id="3888"/>
    <lineage>
        <taxon>Eukaryota</taxon>
        <taxon>Viridiplantae</taxon>
        <taxon>Streptophyta</taxon>
        <taxon>Embryophyta</taxon>
        <taxon>Tracheophyta</taxon>
        <taxon>Spermatophyta</taxon>
        <taxon>Magnoliopsida</taxon>
        <taxon>eudicotyledons</taxon>
        <taxon>Gunneridae</taxon>
        <taxon>Pentapetalae</taxon>
        <taxon>rosids</taxon>
        <taxon>fabids</taxon>
        <taxon>Fabales</taxon>
        <taxon>Fabaceae</taxon>
        <taxon>Papilionoideae</taxon>
        <taxon>50 kb inversion clade</taxon>
        <taxon>NPAAA clade</taxon>
        <taxon>Hologalegina</taxon>
        <taxon>IRL clade</taxon>
        <taxon>Fabeae</taxon>
        <taxon>Lathyrus</taxon>
    </lineage>
</organism>
<dbReference type="Gene3D" id="1.10.10.10">
    <property type="entry name" value="Winged helix-like DNA-binding domain superfamily/Winged helix DNA-binding domain"/>
    <property type="match status" value="1"/>
</dbReference>
<accession>A0A9D4Y4V6</accession>
<reference evidence="11 12" key="1">
    <citation type="journal article" date="2022" name="Nat. Genet.">
        <title>Improved pea reference genome and pan-genome highlight genomic features and evolutionary characteristics.</title>
        <authorList>
            <person name="Yang T."/>
            <person name="Liu R."/>
            <person name="Luo Y."/>
            <person name="Hu S."/>
            <person name="Wang D."/>
            <person name="Wang C."/>
            <person name="Pandey M.K."/>
            <person name="Ge S."/>
            <person name="Xu Q."/>
            <person name="Li N."/>
            <person name="Li G."/>
            <person name="Huang Y."/>
            <person name="Saxena R.K."/>
            <person name="Ji Y."/>
            <person name="Li M."/>
            <person name="Yan X."/>
            <person name="He Y."/>
            <person name="Liu Y."/>
            <person name="Wang X."/>
            <person name="Xiang C."/>
            <person name="Varshney R.K."/>
            <person name="Ding H."/>
            <person name="Gao S."/>
            <person name="Zong X."/>
        </authorList>
    </citation>
    <scope>NUCLEOTIDE SEQUENCE [LARGE SCALE GENOMIC DNA]</scope>
    <source>
        <strain evidence="11 12">cv. Zhongwan 6</strain>
    </source>
</reference>
<evidence type="ECO:0000256" key="6">
    <source>
        <dbReference type="ARBA" id="ARBA00022840"/>
    </source>
</evidence>
<gene>
    <name evidence="11" type="ORF">KIW84_020368</name>
</gene>
<dbReference type="SUPFAM" id="SSF52047">
    <property type="entry name" value="RNI-like"/>
    <property type="match status" value="1"/>
</dbReference>
<dbReference type="InterPro" id="IPR036388">
    <property type="entry name" value="WH-like_DNA-bd_sf"/>
</dbReference>
<evidence type="ECO:0000256" key="4">
    <source>
        <dbReference type="ARBA" id="ARBA00022741"/>
    </source>
</evidence>
<feature type="domain" description="Disease resistance protein At4g27190-like leucine-rich repeats" evidence="10">
    <location>
        <begin position="1028"/>
        <end position="1129"/>
    </location>
</feature>
<dbReference type="SUPFAM" id="SSF52540">
    <property type="entry name" value="P-loop containing nucleoside triphosphate hydrolases"/>
    <property type="match status" value="1"/>
</dbReference>
<dbReference type="Pfam" id="PF00931">
    <property type="entry name" value="NB-ARC"/>
    <property type="match status" value="1"/>
</dbReference>
<evidence type="ECO:0000313" key="12">
    <source>
        <dbReference type="Proteomes" id="UP001058974"/>
    </source>
</evidence>
<dbReference type="Pfam" id="PF23247">
    <property type="entry name" value="LRR_RPS2"/>
    <property type="match status" value="3"/>
</dbReference>
<comment type="caution">
    <text evidence="11">The sequence shown here is derived from an EMBL/GenBank/DDBJ whole genome shotgun (WGS) entry which is preliminary data.</text>
</comment>
<feature type="domain" description="Disease resistance protein At4g27190-like leucine-rich repeats" evidence="10">
    <location>
        <begin position="897"/>
        <end position="1005"/>
    </location>
</feature>
<sequence>MADIAVSIIAKLSEYLVDPILNNARYVFGFNQIVRGLYDQKDELIVTQKSVKERMKEARRKTEIIEEAVERWMNDVNNVLKDVEKLEEKTKDNKGCYRVTFQYFLAKEAENSTKRMKNLYISCIFEPFSRRTELPGMKYFSSKNFVYSKSTEHAYNKLMEALKDGKCNMIGFHGMGGSGKTTLVKEVGKKAEELQLFDKVVMAVVSHNPEVTNIQGQIADSLDLILREETTIGRAQRLSTSLQVERTLVILDDVWENLDFEAIGIPPCCTVLLATRGRDVCVSMNCQITVELSLLDEEEAWTLFKRCADIIDDSPYALKLKNVPRKIAKKCKGLPIAIVTMASMLRGKKVEEWELALLRLEESQELDVEEVLSSCYACIKLSYDNLTKQVSKNLFLLCSIFPEDYEINMEDLVRYIKGLGPSAGTIGTMEKVRRETQVTMNILKDSYLLQPCGKQEFVKMHDLVRDAALWIASKEGKAIKIPAKTSVAVEENVKEIAAMSLWSMENLPSIDQLQCSALKTLLLHSTDESSLQLPKEYFGKMQMLEVLGITKFYYTWRNLYTLRYLSSSLSIFAVPQSMERLTMLRTLCLRGYDLGDISILASLTRLEILDLRSSSFDELPQGITTLQKLRLLDIYTCRIKKNNPYEVIRKCTQLEELYIWRVEDDSLPIISLPRLHRYVIVCDKFRENCRFLIDAYLEDHVPSRALCIDQFDASALIHDSSSIKDLFLRSEHLYMGHLRGGCKSIVPHMDQGGMNEMIGLILESCSEIECLLDTTNTNLPAFFELVTLKLIWMNGLKRVFNDPSFQCPLEKLQDLQIEYCTQLSSISFPRNSNMCNLKILRLQWCPMLTSSLFVPAIARRLMLLEELKIFDCSKLKHIIAEEYEADENASNPSPTLKVFPNLRILHVHGCHSLESIFPISFAQSLERLEKIVIWYNFGLNYVFGTHKDYKNSVNEVKANINLISLRRISLVSLSNLIDIFPKHCHPRSPNLKEIECRECPRLSTNLMYKTLLSSDQQKGLMATEERVVFPDSEESVLALEYLTFENSMVEGIFQMQAAKQGPLNSNLSHLCLKHLPELRLIWKGPKDVLGLQKLKSLVLVGCRNLETIFSPTIVGILSELSELVVSKCDKLEQIICSDRLAQDGNLPVFSKSVCFPLLSIVHVFQCNNLKSLFSHSLPSPFPELEFITIEECSEIEQVFFFNEDDKGQHVAEENKQNLVLPKLREVKLVHLPNITEFSKGPYKLQQNVKHYTVRHCPKYTCARLQEKTPFSAIHLQTIGDVCEMGLGSGSTSTFSATADINPQIQERVSKLETNLESERQRRRLMELDLQVERERRKLIELKLETEQERRRIMEETMLSFFHKMLGRVPQQFSHLLSQTQSAQNEESEDQDFQNVSIQSL</sequence>
<keyword evidence="5" id="KW-0611">Plant defense</keyword>
<evidence type="ECO:0000256" key="3">
    <source>
        <dbReference type="ARBA" id="ARBA00022737"/>
    </source>
</evidence>
<dbReference type="EMBL" id="JAMSHJ010000002">
    <property type="protein sequence ID" value="KAI5433048.1"/>
    <property type="molecule type" value="Genomic_DNA"/>
</dbReference>
<dbReference type="Gene3D" id="1.10.8.430">
    <property type="entry name" value="Helical domain of apoptotic protease-activating factors"/>
    <property type="match status" value="1"/>
</dbReference>
<dbReference type="InterPro" id="IPR042197">
    <property type="entry name" value="Apaf_helical"/>
</dbReference>
<comment type="similarity">
    <text evidence="1">Belongs to the disease resistance NB-LRR family.</text>
</comment>
<evidence type="ECO:0000256" key="5">
    <source>
        <dbReference type="ARBA" id="ARBA00022821"/>
    </source>
</evidence>
<evidence type="ECO:0008006" key="13">
    <source>
        <dbReference type="Google" id="ProtNLM"/>
    </source>
</evidence>
<feature type="domain" description="NB-ARC" evidence="9">
    <location>
        <begin position="153"/>
        <end position="307"/>
    </location>
</feature>
<dbReference type="PANTHER" id="PTHR33463">
    <property type="entry name" value="NB-ARC DOMAIN-CONTAINING PROTEIN-RELATED"/>
    <property type="match status" value="1"/>
</dbReference>
<feature type="region of interest" description="Disordered" evidence="8">
    <location>
        <begin position="1380"/>
        <end position="1400"/>
    </location>
</feature>
<dbReference type="PANTHER" id="PTHR33463:SF105">
    <property type="entry name" value="AND NB-ARC DOMAIN DISEASE RESISTANCE PROTEIN, PUTATIVE-RELATED"/>
    <property type="match status" value="1"/>
</dbReference>
<dbReference type="InterPro" id="IPR050905">
    <property type="entry name" value="Plant_NBS-LRR"/>
</dbReference>
<dbReference type="PRINTS" id="PR00364">
    <property type="entry name" value="DISEASERSIST"/>
</dbReference>
<dbReference type="Gene3D" id="3.80.10.10">
    <property type="entry name" value="Ribonuclease Inhibitor"/>
    <property type="match status" value="3"/>
</dbReference>
<keyword evidence="7" id="KW-0175">Coiled coil</keyword>
<dbReference type="GO" id="GO:0043531">
    <property type="term" value="F:ADP binding"/>
    <property type="evidence" value="ECO:0007669"/>
    <property type="project" value="InterPro"/>
</dbReference>
<dbReference type="InterPro" id="IPR057135">
    <property type="entry name" value="At4g27190-like_LRR"/>
</dbReference>
<evidence type="ECO:0000259" key="9">
    <source>
        <dbReference type="Pfam" id="PF00931"/>
    </source>
</evidence>
<dbReference type="GO" id="GO:0006952">
    <property type="term" value="P:defense response"/>
    <property type="evidence" value="ECO:0007669"/>
    <property type="project" value="UniProtKB-KW"/>
</dbReference>
<feature type="domain" description="Disease resistance protein At4g27190-like leucine-rich repeats" evidence="10">
    <location>
        <begin position="1151"/>
        <end position="1258"/>
    </location>
</feature>
<dbReference type="Gramene" id="PSAT_LOCUS10640_t1">
    <property type="protein sequence ID" value="CAL5190607.1"/>
    <property type="gene ID" value="PSAT_LOCUS10640"/>
</dbReference>
<evidence type="ECO:0000256" key="7">
    <source>
        <dbReference type="SAM" id="Coils"/>
    </source>
</evidence>
<evidence type="ECO:0000256" key="1">
    <source>
        <dbReference type="ARBA" id="ARBA00008894"/>
    </source>
</evidence>
<keyword evidence="12" id="KW-1185">Reference proteome</keyword>
<name>A0A9D4Y4V6_PEA</name>
<dbReference type="GO" id="GO:0005524">
    <property type="term" value="F:ATP binding"/>
    <property type="evidence" value="ECO:0007669"/>
    <property type="project" value="UniProtKB-KW"/>
</dbReference>
<keyword evidence="3" id="KW-0677">Repeat</keyword>
<keyword evidence="4" id="KW-0547">Nucleotide-binding</keyword>
<feature type="coiled-coil region" evidence="7">
    <location>
        <begin position="1301"/>
        <end position="1351"/>
    </location>
</feature>
<dbReference type="SUPFAM" id="SSF52058">
    <property type="entry name" value="L domain-like"/>
    <property type="match status" value="1"/>
</dbReference>
<keyword evidence="6" id="KW-0067">ATP-binding</keyword>
<evidence type="ECO:0000313" key="11">
    <source>
        <dbReference type="EMBL" id="KAI5433048.1"/>
    </source>
</evidence>
<dbReference type="Gene3D" id="3.40.50.300">
    <property type="entry name" value="P-loop containing nucleotide triphosphate hydrolases"/>
    <property type="match status" value="1"/>
</dbReference>
<dbReference type="Gramene" id="Psat02G0036800-T1">
    <property type="protein sequence ID" value="KAI5433048.1"/>
    <property type="gene ID" value="KIW84_020368"/>
</dbReference>
<protein>
    <recommendedName>
        <fullName evidence="13">Disease resistance protein</fullName>
    </recommendedName>
</protein>
<keyword evidence="2" id="KW-0433">Leucine-rich repeat</keyword>
<feature type="coiled-coil region" evidence="7">
    <location>
        <begin position="41"/>
        <end position="89"/>
    </location>
</feature>
<dbReference type="InterPro" id="IPR002182">
    <property type="entry name" value="NB-ARC"/>
</dbReference>
<dbReference type="InterPro" id="IPR032675">
    <property type="entry name" value="LRR_dom_sf"/>
</dbReference>